<dbReference type="Proteomes" id="UP000198683">
    <property type="component" value="Unassembled WGS sequence"/>
</dbReference>
<dbReference type="STRING" id="683260.SAMN05421874_105175"/>
<reference evidence="1 2" key="1">
    <citation type="submission" date="2016-10" db="EMBL/GenBank/DDBJ databases">
        <authorList>
            <person name="de Groot N.N."/>
        </authorList>
    </citation>
    <scope>NUCLEOTIDE SEQUENCE [LARGE SCALE GENOMIC DNA]</scope>
    <source>
        <strain evidence="1 2">CGMCC 4.5681</strain>
    </source>
</reference>
<accession>A0A1G8Z970</accession>
<organism evidence="1 2">
    <name type="scientific">Nonomuraea maritima</name>
    <dbReference type="NCBI Taxonomy" id="683260"/>
    <lineage>
        <taxon>Bacteria</taxon>
        <taxon>Bacillati</taxon>
        <taxon>Actinomycetota</taxon>
        <taxon>Actinomycetes</taxon>
        <taxon>Streptosporangiales</taxon>
        <taxon>Streptosporangiaceae</taxon>
        <taxon>Nonomuraea</taxon>
    </lineage>
</organism>
<proteinExistence type="predicted"/>
<protein>
    <submittedName>
        <fullName evidence="1">Uncharacterized protein</fullName>
    </submittedName>
</protein>
<dbReference type="AlphaFoldDB" id="A0A1G8Z970"/>
<evidence type="ECO:0000313" key="2">
    <source>
        <dbReference type="Proteomes" id="UP000198683"/>
    </source>
</evidence>
<name>A0A1G8Z970_9ACTN</name>
<sequence length="164" mass="18451">MTTYRGTNPCFSHKWGNVRRLFVEGQTHAHPLTGVFAHAGAIALDVAAISSRFEPARQFGAAETCDVRQGSIAAFMRDRAGSADTVVELSESNAARHEEFHSWPSQRWDVERPQRTFMELVHHGEADARKLVSHVMPVDRAAEAFDLLDHHPSEILQLVFEFEE</sequence>
<evidence type="ECO:0000313" key="1">
    <source>
        <dbReference type="EMBL" id="SDK11598.1"/>
    </source>
</evidence>
<dbReference type="EMBL" id="FNFB01000005">
    <property type="protein sequence ID" value="SDK11598.1"/>
    <property type="molecule type" value="Genomic_DNA"/>
</dbReference>
<keyword evidence="2" id="KW-1185">Reference proteome</keyword>
<gene>
    <name evidence="1" type="ORF">SAMN05421874_105175</name>
</gene>